<evidence type="ECO:0000313" key="6">
    <source>
        <dbReference type="Proteomes" id="UP000652477"/>
    </source>
</evidence>
<dbReference type="InterPro" id="IPR000843">
    <property type="entry name" value="HTH_LacI"/>
</dbReference>
<dbReference type="InterPro" id="IPR010982">
    <property type="entry name" value="Lambda_DNA-bd_dom_sf"/>
</dbReference>
<dbReference type="PRINTS" id="PR00036">
    <property type="entry name" value="HTHLACI"/>
</dbReference>
<reference evidence="5" key="1">
    <citation type="submission" date="2020-08" db="EMBL/GenBank/DDBJ databases">
        <title>Genome public.</title>
        <authorList>
            <person name="Liu C."/>
            <person name="Sun Q."/>
        </authorList>
    </citation>
    <scope>NUCLEOTIDE SEQUENCE</scope>
    <source>
        <strain evidence="5">NSJ-55</strain>
    </source>
</reference>
<dbReference type="PANTHER" id="PTHR30146">
    <property type="entry name" value="LACI-RELATED TRANSCRIPTIONAL REPRESSOR"/>
    <property type="match status" value="1"/>
</dbReference>
<feature type="domain" description="HTH lacI-type" evidence="4">
    <location>
        <begin position="6"/>
        <end position="60"/>
    </location>
</feature>
<organism evidence="5 6">
    <name type="scientific">Mediterraneibacter hominis</name>
    <dbReference type="NCBI Taxonomy" id="2763054"/>
    <lineage>
        <taxon>Bacteria</taxon>
        <taxon>Bacillati</taxon>
        <taxon>Bacillota</taxon>
        <taxon>Clostridia</taxon>
        <taxon>Lachnospirales</taxon>
        <taxon>Lachnospiraceae</taxon>
        <taxon>Mediterraneibacter</taxon>
    </lineage>
</organism>
<evidence type="ECO:0000313" key="5">
    <source>
        <dbReference type="EMBL" id="MBC5689067.1"/>
    </source>
</evidence>
<dbReference type="Gene3D" id="1.10.260.40">
    <property type="entry name" value="lambda repressor-like DNA-binding domains"/>
    <property type="match status" value="1"/>
</dbReference>
<dbReference type="Proteomes" id="UP000652477">
    <property type="component" value="Unassembled WGS sequence"/>
</dbReference>
<dbReference type="SMART" id="SM00354">
    <property type="entry name" value="HTH_LACI"/>
    <property type="match status" value="1"/>
</dbReference>
<keyword evidence="2 5" id="KW-0238">DNA-binding</keyword>
<accession>A0A923LJ60</accession>
<dbReference type="PROSITE" id="PS00356">
    <property type="entry name" value="HTH_LACI_1"/>
    <property type="match status" value="1"/>
</dbReference>
<dbReference type="Gene3D" id="3.40.50.2300">
    <property type="match status" value="2"/>
</dbReference>
<dbReference type="PANTHER" id="PTHR30146:SF109">
    <property type="entry name" value="HTH-TYPE TRANSCRIPTIONAL REGULATOR GALS"/>
    <property type="match status" value="1"/>
</dbReference>
<dbReference type="Pfam" id="PF00356">
    <property type="entry name" value="LacI"/>
    <property type="match status" value="1"/>
</dbReference>
<dbReference type="SUPFAM" id="SSF47413">
    <property type="entry name" value="lambda repressor-like DNA-binding domains"/>
    <property type="match status" value="1"/>
</dbReference>
<protein>
    <submittedName>
        <fullName evidence="5">LacI family DNA-binding transcriptional regulator</fullName>
    </submittedName>
</protein>
<dbReference type="InterPro" id="IPR001761">
    <property type="entry name" value="Peripla_BP/Lac1_sug-bd_dom"/>
</dbReference>
<dbReference type="PROSITE" id="PS50932">
    <property type="entry name" value="HTH_LACI_2"/>
    <property type="match status" value="1"/>
</dbReference>
<dbReference type="CDD" id="cd01392">
    <property type="entry name" value="HTH_LacI"/>
    <property type="match status" value="1"/>
</dbReference>
<dbReference type="AlphaFoldDB" id="A0A923LJ60"/>
<name>A0A923LJ60_9FIRM</name>
<dbReference type="RefSeq" id="WP_186875639.1">
    <property type="nucleotide sequence ID" value="NZ_JACOPF010000001.1"/>
</dbReference>
<evidence type="ECO:0000259" key="4">
    <source>
        <dbReference type="PROSITE" id="PS50932"/>
    </source>
</evidence>
<dbReference type="GO" id="GO:0003700">
    <property type="term" value="F:DNA-binding transcription factor activity"/>
    <property type="evidence" value="ECO:0007669"/>
    <property type="project" value="TreeGrafter"/>
</dbReference>
<dbReference type="Pfam" id="PF00532">
    <property type="entry name" value="Peripla_BP_1"/>
    <property type="match status" value="1"/>
</dbReference>
<keyword evidence="6" id="KW-1185">Reference proteome</keyword>
<keyword evidence="1" id="KW-0805">Transcription regulation</keyword>
<dbReference type="EMBL" id="JACOPF010000001">
    <property type="protein sequence ID" value="MBC5689067.1"/>
    <property type="molecule type" value="Genomic_DNA"/>
</dbReference>
<sequence>MGEKTVTIKDVAKEAGVGAGTVSRVLNDAVHVSPKTRKAVELAMQRLGYKPNAFARGLKSNNSYSMGVIVADITNPCFSKIIRGIEGTLQKSGFGMFLFDTEMDEEKVTQSINIMEEKKVSGIFILGEHFDTKKMLTDLYVPVVTVTSQIPICGYELPSNFASITINNERAAYSAMDFLCKKGKRKTVLLMSLADDENVGKARYQGYQNALKEHGIEIDQELLFFNQRLSMESGYECIYKIHEKGVDFDSIFAVSDLTALGAMRALSELGYAVPEDIAVVGFDGIEQGAYSIPSLTTIDQPRFLMGETAAKIMLDMIHKKKVLNREIILDFEFVERESTGK</sequence>
<evidence type="ECO:0000256" key="2">
    <source>
        <dbReference type="ARBA" id="ARBA00023125"/>
    </source>
</evidence>
<gene>
    <name evidence="5" type="ORF">H8S37_09025</name>
</gene>
<comment type="caution">
    <text evidence="5">The sequence shown here is derived from an EMBL/GenBank/DDBJ whole genome shotgun (WGS) entry which is preliminary data.</text>
</comment>
<evidence type="ECO:0000256" key="3">
    <source>
        <dbReference type="ARBA" id="ARBA00023163"/>
    </source>
</evidence>
<keyword evidence="3" id="KW-0804">Transcription</keyword>
<dbReference type="GO" id="GO:0000976">
    <property type="term" value="F:transcription cis-regulatory region binding"/>
    <property type="evidence" value="ECO:0007669"/>
    <property type="project" value="TreeGrafter"/>
</dbReference>
<evidence type="ECO:0000256" key="1">
    <source>
        <dbReference type="ARBA" id="ARBA00023015"/>
    </source>
</evidence>
<proteinExistence type="predicted"/>
<dbReference type="InterPro" id="IPR028082">
    <property type="entry name" value="Peripla_BP_I"/>
</dbReference>
<dbReference type="SUPFAM" id="SSF53822">
    <property type="entry name" value="Periplasmic binding protein-like I"/>
    <property type="match status" value="1"/>
</dbReference>